<dbReference type="EMBL" id="JAVHNS010000007">
    <property type="protein sequence ID" value="KAK6349305.1"/>
    <property type="molecule type" value="Genomic_DNA"/>
</dbReference>
<organism evidence="2 3">
    <name type="scientific">Orbilia blumenaviensis</name>
    <dbReference type="NCBI Taxonomy" id="1796055"/>
    <lineage>
        <taxon>Eukaryota</taxon>
        <taxon>Fungi</taxon>
        <taxon>Dikarya</taxon>
        <taxon>Ascomycota</taxon>
        <taxon>Pezizomycotina</taxon>
        <taxon>Orbiliomycetes</taxon>
        <taxon>Orbiliales</taxon>
        <taxon>Orbiliaceae</taxon>
        <taxon>Orbilia</taxon>
    </lineage>
</organism>
<dbReference type="Proteomes" id="UP001373714">
    <property type="component" value="Unassembled WGS sequence"/>
</dbReference>
<keyword evidence="3" id="KW-1185">Reference proteome</keyword>
<evidence type="ECO:0008006" key="4">
    <source>
        <dbReference type="Google" id="ProtNLM"/>
    </source>
</evidence>
<evidence type="ECO:0000256" key="1">
    <source>
        <dbReference type="SAM" id="MobiDB-lite"/>
    </source>
</evidence>
<feature type="compositionally biased region" description="Polar residues" evidence="1">
    <location>
        <begin position="22"/>
        <end position="31"/>
    </location>
</feature>
<sequence length="739" mass="82732">MAPTPKLNGASGRSTPAVDGTETPSSTNGTKKITKNEQMRLDRLDFMKKLVPEVLIQSVDPNQQGLNSCHQCHGYIKRYDHFLQCTAIISKDNKPRPCGLRYHTDRICLAEKYEKDEIRAYHPGEPEFQRHRWTDPSVAQWACPKCRAICKCLACKPKTSLDDGGESLKLKKIASSPDLFLSSRRGSGPNGNGQDFLPTPYDSGHEAFSDSNLSNGTKRKRADSRKYAMGEFEISSANRIIDTTTGDALKKRRLELHGMDKMTIGPPPRPTVKEAPTFEPIEVEFSEECLDAKIAIRDFTLRFGNDLGIPRSHFKAIDDPVAQWSASTLKALISSMLHAIKEIPLEKEVTNRPANPDQKQLANKGTFTAEEKAAVDKSIDAIKKTNGDSSDFWSHVFELLVEIGSLEEGKWTDFEDSEIRIFVVEKLMQIAVTSPVIKENIDIDLEAGLKAVRRQTWDDIKAERERFETKRNTIQEAKVAASGNTARIAKLIAELEDARDTKDYNIDRLELQQWYVVRNLRTPLQFPDGSDRSKRRTMDPRCSTSLGTDLLGNRYHLFAPGPERGSEWGSWIMCRKFKGLEHPSGEAQEKADVNGSAAKGPAAATVAAAEVDANGDSPMTDGVEAKKRPVVWYAVKGSDAVTDLTDWIRFKAKDYWYDHPSDESPKVDQTEEKADEPSKDSDGDFAVVVVQRPDDETVEPAELATEESIKSLNDKLQEIRRFMAIEESEKAARKKNNLL</sequence>
<evidence type="ECO:0000313" key="2">
    <source>
        <dbReference type="EMBL" id="KAK6349305.1"/>
    </source>
</evidence>
<reference evidence="2 3" key="1">
    <citation type="submission" date="2019-10" db="EMBL/GenBank/DDBJ databases">
        <authorList>
            <person name="Palmer J.M."/>
        </authorList>
    </citation>
    <scope>NUCLEOTIDE SEQUENCE [LARGE SCALE GENOMIC DNA]</scope>
    <source>
        <strain evidence="2 3">TWF730</strain>
    </source>
</reference>
<feature type="compositionally biased region" description="Basic and acidic residues" evidence="1">
    <location>
        <begin position="659"/>
        <end position="682"/>
    </location>
</feature>
<gene>
    <name evidence="2" type="ORF">TWF730_010055</name>
</gene>
<dbReference type="AlphaFoldDB" id="A0AAV9UTK3"/>
<feature type="region of interest" description="Disordered" evidence="1">
    <location>
        <begin position="1"/>
        <end position="37"/>
    </location>
</feature>
<feature type="region of interest" description="Disordered" evidence="1">
    <location>
        <begin position="203"/>
        <end position="222"/>
    </location>
</feature>
<evidence type="ECO:0000313" key="3">
    <source>
        <dbReference type="Proteomes" id="UP001373714"/>
    </source>
</evidence>
<feature type="region of interest" description="Disordered" evidence="1">
    <location>
        <begin position="659"/>
        <end position="684"/>
    </location>
</feature>
<name>A0AAV9UTK3_9PEZI</name>
<proteinExistence type="predicted"/>
<accession>A0AAV9UTK3</accession>
<comment type="caution">
    <text evidence="2">The sequence shown here is derived from an EMBL/GenBank/DDBJ whole genome shotgun (WGS) entry which is preliminary data.</text>
</comment>
<protein>
    <recommendedName>
        <fullName evidence="4">Zinc-finger domain-containing protein</fullName>
    </recommendedName>
</protein>